<feature type="domain" description="Filamentous haemagglutinin FhaB/tRNA nuclease CdiA-like TPS" evidence="6">
    <location>
        <begin position="25"/>
        <end position="137"/>
    </location>
</feature>
<protein>
    <submittedName>
        <fullName evidence="7">Filamentous hemagglutinin family N-terminal domain-containing protein</fullName>
    </submittedName>
</protein>
<dbReference type="InterPro" id="IPR050909">
    <property type="entry name" value="Bact_Autotransporter_VF"/>
</dbReference>
<keyword evidence="3 5" id="KW-0732">Signal</keyword>
<evidence type="ECO:0000313" key="7">
    <source>
        <dbReference type="EMBL" id="SNS56364.1"/>
    </source>
</evidence>
<dbReference type="Pfam" id="PF18676">
    <property type="entry name" value="MBG_2"/>
    <property type="match status" value="4"/>
</dbReference>
<dbReference type="NCBIfam" id="TIGR01901">
    <property type="entry name" value="adhes_NPXG"/>
    <property type="match status" value="1"/>
</dbReference>
<dbReference type="Gene3D" id="2.160.20.10">
    <property type="entry name" value="Single-stranded right-handed beta-helix, Pectin lyase-like"/>
    <property type="match status" value="1"/>
</dbReference>
<keyword evidence="8" id="KW-1185">Reference proteome</keyword>
<feature type="chain" id="PRO_5013325968" evidence="5">
    <location>
        <begin position="30"/>
        <end position="1879"/>
    </location>
</feature>
<dbReference type="Proteomes" id="UP000198339">
    <property type="component" value="Unassembled WGS sequence"/>
</dbReference>
<feature type="signal peptide" evidence="5">
    <location>
        <begin position="1"/>
        <end position="29"/>
    </location>
</feature>
<feature type="region of interest" description="Disordered" evidence="4">
    <location>
        <begin position="658"/>
        <end position="679"/>
    </location>
</feature>
<evidence type="ECO:0000256" key="2">
    <source>
        <dbReference type="ARBA" id="ARBA00022525"/>
    </source>
</evidence>
<dbReference type="InterPro" id="IPR008638">
    <property type="entry name" value="FhaB/CdiA-like_TPS"/>
</dbReference>
<keyword evidence="2" id="KW-0964">Secreted</keyword>
<evidence type="ECO:0000259" key="6">
    <source>
        <dbReference type="SMART" id="SM00912"/>
    </source>
</evidence>
<evidence type="ECO:0000256" key="5">
    <source>
        <dbReference type="SAM" id="SignalP"/>
    </source>
</evidence>
<evidence type="ECO:0000256" key="3">
    <source>
        <dbReference type="ARBA" id="ARBA00022729"/>
    </source>
</evidence>
<comment type="subcellular location">
    <subcellularLocation>
        <location evidence="1">Secreted</location>
    </subcellularLocation>
</comment>
<reference evidence="7 8" key="1">
    <citation type="submission" date="2017-06" db="EMBL/GenBank/DDBJ databases">
        <authorList>
            <person name="Kim H.J."/>
            <person name="Triplett B.A."/>
        </authorList>
    </citation>
    <scope>NUCLEOTIDE SEQUENCE [LARGE SCALE GENOMIC DNA]</scope>
    <source>
        <strain evidence="7 8">DS15</strain>
    </source>
</reference>
<dbReference type="InterPro" id="IPR012334">
    <property type="entry name" value="Pectin_lyas_fold"/>
</dbReference>
<dbReference type="GO" id="GO:0005576">
    <property type="term" value="C:extracellular region"/>
    <property type="evidence" value="ECO:0007669"/>
    <property type="project" value="UniProtKB-SubCell"/>
</dbReference>
<feature type="compositionally biased region" description="Gly residues" evidence="4">
    <location>
        <begin position="658"/>
        <end position="678"/>
    </location>
</feature>
<dbReference type="SUPFAM" id="SSF51126">
    <property type="entry name" value="Pectin lyase-like"/>
    <property type="match status" value="1"/>
</dbReference>
<proteinExistence type="predicted"/>
<accession>A0A239FJV7</accession>
<evidence type="ECO:0000313" key="8">
    <source>
        <dbReference type="Proteomes" id="UP000198339"/>
    </source>
</evidence>
<dbReference type="PANTHER" id="PTHR12338">
    <property type="entry name" value="AUTOTRANSPORTER"/>
    <property type="match status" value="1"/>
</dbReference>
<name>A0A239FJV7_9SPHN</name>
<sequence>MRTSTVWLSRPSRGAIALATMLAFGAAHAQDAAVVAGKASIVRDGGNTTITQASQRAIIDWSDFSVAAGQWMQFVQPGVDSAILNRVLGGDPSRIMGEIKANGRVFVINPNGVLVGPDGMIRTASFVASTLDVDDAAFMAGDALNFRGASGASVENLGLIRAASGDVVLVGRHVVNGGTIEAPRGSAVLAAGNDILLQSSGDQRVLVRTALPGGGTGIDNAGTIRAAEAELVAAGGNVYALAVSAGGVIEASGIGQRDGRVVLTADGGDVAVEGAITARDADGSGGTILIGGGVRGDDPAVAHAANVRVAGAAVLDAGAGSERGDGGRVVVWSDGRTDFSGRISARGGGLGGDGGFAEVSGKQLAMNGHADLRAPHGIAGQLLLDPNDIVVDTDALANGVSGSTSTLTDEWINSQLAFGAIAVETDAAVSGGNGDIIFQGSTPFATSLPNALTFDAARNIVFDTGFDVSAVLTGVDGAAGGGSSAMTLGDLLFRAGNDIVLNEAFSVSLTATGGRGGDASGGATGTAGGTVQLTPGSTLFEAGRDIAVNTDVTMSVRSTGGAAGLGSGAASTAGAGGAAQIWAGSGFRFDAANDITVAAGAQMSKIVEAQGGAGGASSGAGIAASGGIATAVARQFDLVAGNRFTLAAGAQLSNDATGIGGQSGSDDGGAPGGSGGAGNATAGSFQVDAADVLLLGDTMLSATARGGDGAIAGSTAGVDAGFVGAGDLVIRSTGDIQLGGTATGFRQQFTGADHGGSGGSVGGAGGSLSGGGFEYHAGRDIVTAPGGTQVDSADLVVLEAGRHVLLENSSFASAGASGIPLLLIADNDFPTRPAVGEGAIRLVDTNLASAAGVSIWGVSDALVDLGGWVPSGYGTAAEWRGEGGNFMDLGVHCKLICSGTPTSYALTITADDKAMTYGAGALPAFTASYAGFVGDDDASDVTGLQFSTNALLGSNAGTYWIRPYGASAPSYYDVTYVDGVLTINPALLHVAANDASRLYGSSNPIFGVTVTGLRNGDDAAQVVGYNASATATIGSNVGSYSIAPNATLLSANYTLSQTDGTLTITPAPLTVAAADASRLYGDANPAFAASVTGLKNGDSAADVVSYTPTTTATIGSNVGSYRIAPNAVLLSGNYVLAAQTDGTLTVTPAPLMVTAADASRLYGEANPAFTANVTGLKNGDSAADVVGYTPTTTAAVGSNVGSYAIAPNATLLSGNYKLAGEVDGTLTISPAELIVRLLSGDVVRGDTPVDLVSMTSDFDAQNPGSAVTYRSRFTSQYGTEDKFEWQVSGFAGTDFGLSGAPSFTGDGVNSAYRLDLGTLSASPNYRITLAQPVGIGWLTVHNPTLTVSIADLYAMAQDLVFSPRYVFRGFRGPEAAEREGKDFHDDQFGWTTTATIGTPGLYPITPTGPATFDGVRDGYGPYDVEYSGGTLTVLNEDGSLYHLPGECEGKKCLFAPVTQLLVENASPKRVPLYNFTGVPKIFGLPANFTGQLDTIVGRFLAAAGQPSDAASVNNWLLANAQNPDAYGQILPFILSWMQDYERNSFNAERIGMIERYLDGTASPTERALVQFNYGGSEWQLRQRLADLKSYTTVPSASDAALYDYIMTDLQNKRIAAADAAVQAYKDWKVASEQKKADKLPTLLGLFDLGESPPQELMTAAGGGANPGDANPEIMARVLGAAGSAWVGAGVGGVAAANITEISVGLATQVARYGASTTGAAGSAFAGPLVIVTTALQIAVSGIVKVVNDSQFEDKLYEAAEQSRSNMSITQMLGSSDNPALQMGTVANLAALLSGGTTEGAVSTTSTEIGPLPGGGMVIEQPPIVLDPSKIMTLETTTVTNPDGTITMTSMPVQGTPMAPIVVAPPEPVAQPSGGPEAQP</sequence>
<dbReference type="SMART" id="SM00912">
    <property type="entry name" value="Haemagg_act"/>
    <property type="match status" value="1"/>
</dbReference>
<dbReference type="RefSeq" id="WP_170935439.1">
    <property type="nucleotide sequence ID" value="NZ_FZPA01000002.1"/>
</dbReference>
<gene>
    <name evidence="7" type="ORF">SAMN06295955_10285</name>
</gene>
<dbReference type="Gene3D" id="3.30.160.710">
    <property type="match status" value="4"/>
</dbReference>
<evidence type="ECO:0000256" key="4">
    <source>
        <dbReference type="SAM" id="MobiDB-lite"/>
    </source>
</evidence>
<dbReference type="Pfam" id="PF05860">
    <property type="entry name" value="TPS"/>
    <property type="match status" value="1"/>
</dbReference>
<organism evidence="7 8">
    <name type="scientific">Sphingopyxis indica</name>
    <dbReference type="NCBI Taxonomy" id="436663"/>
    <lineage>
        <taxon>Bacteria</taxon>
        <taxon>Pseudomonadati</taxon>
        <taxon>Pseudomonadota</taxon>
        <taxon>Alphaproteobacteria</taxon>
        <taxon>Sphingomonadales</taxon>
        <taxon>Sphingomonadaceae</taxon>
        <taxon>Sphingopyxis</taxon>
    </lineage>
</organism>
<evidence type="ECO:0000256" key="1">
    <source>
        <dbReference type="ARBA" id="ARBA00004613"/>
    </source>
</evidence>
<dbReference type="EMBL" id="FZPA01000002">
    <property type="protein sequence ID" value="SNS56364.1"/>
    <property type="molecule type" value="Genomic_DNA"/>
</dbReference>
<dbReference type="InterPro" id="IPR041286">
    <property type="entry name" value="MBG_2"/>
</dbReference>
<dbReference type="InterPro" id="IPR011050">
    <property type="entry name" value="Pectin_lyase_fold/virulence"/>
</dbReference>
<dbReference type="PANTHER" id="PTHR12338:SF8">
    <property type="entry name" value="HEME_HEMOPEXIN-BINDING PROTEIN"/>
    <property type="match status" value="1"/>
</dbReference>